<name>A0ABV6W5P0_9ACTN</name>
<keyword evidence="1" id="KW-0805">Transcription regulation</keyword>
<dbReference type="PANTHER" id="PTHR30146">
    <property type="entry name" value="LACI-RELATED TRANSCRIPTIONAL REPRESSOR"/>
    <property type="match status" value="1"/>
</dbReference>
<evidence type="ECO:0000313" key="6">
    <source>
        <dbReference type="Proteomes" id="UP001592531"/>
    </source>
</evidence>
<organism evidence="5 6">
    <name type="scientific">Streptacidiphilus cavernicola</name>
    <dbReference type="NCBI Taxonomy" id="3342716"/>
    <lineage>
        <taxon>Bacteria</taxon>
        <taxon>Bacillati</taxon>
        <taxon>Actinomycetota</taxon>
        <taxon>Actinomycetes</taxon>
        <taxon>Kitasatosporales</taxon>
        <taxon>Streptomycetaceae</taxon>
        <taxon>Streptacidiphilus</taxon>
    </lineage>
</organism>
<keyword evidence="3" id="KW-0804">Transcription</keyword>
<evidence type="ECO:0000313" key="5">
    <source>
        <dbReference type="EMBL" id="MFC1421315.1"/>
    </source>
</evidence>
<dbReference type="InterPro" id="IPR046335">
    <property type="entry name" value="LacI/GalR-like_sensor"/>
</dbReference>
<dbReference type="Pfam" id="PF00356">
    <property type="entry name" value="LacI"/>
    <property type="match status" value="1"/>
</dbReference>
<feature type="domain" description="HTH lacI-type" evidence="4">
    <location>
        <begin position="12"/>
        <end position="66"/>
    </location>
</feature>
<comment type="caution">
    <text evidence="5">The sequence shown here is derived from an EMBL/GenBank/DDBJ whole genome shotgun (WGS) entry which is preliminary data.</text>
</comment>
<dbReference type="CDD" id="cd01574">
    <property type="entry name" value="PBP1_LacI"/>
    <property type="match status" value="1"/>
</dbReference>
<evidence type="ECO:0000256" key="3">
    <source>
        <dbReference type="ARBA" id="ARBA00023163"/>
    </source>
</evidence>
<dbReference type="RefSeq" id="WP_380544302.1">
    <property type="nucleotide sequence ID" value="NZ_JBHFAB010000038.1"/>
</dbReference>
<dbReference type="InterPro" id="IPR000843">
    <property type="entry name" value="HTH_LacI"/>
</dbReference>
<accession>A0ABV6W5P0</accession>
<dbReference type="PROSITE" id="PS50932">
    <property type="entry name" value="HTH_LACI_2"/>
    <property type="match status" value="1"/>
</dbReference>
<evidence type="ECO:0000256" key="1">
    <source>
        <dbReference type="ARBA" id="ARBA00023015"/>
    </source>
</evidence>
<dbReference type="SUPFAM" id="SSF53822">
    <property type="entry name" value="Periplasmic binding protein-like I"/>
    <property type="match status" value="1"/>
</dbReference>
<proteinExistence type="predicted"/>
<dbReference type="EMBL" id="JBHFAB010000038">
    <property type="protein sequence ID" value="MFC1421315.1"/>
    <property type="molecule type" value="Genomic_DNA"/>
</dbReference>
<evidence type="ECO:0000256" key="2">
    <source>
        <dbReference type="ARBA" id="ARBA00023125"/>
    </source>
</evidence>
<dbReference type="CDD" id="cd01392">
    <property type="entry name" value="HTH_LacI"/>
    <property type="match status" value="1"/>
</dbReference>
<dbReference type="SUPFAM" id="SSF47413">
    <property type="entry name" value="lambda repressor-like DNA-binding domains"/>
    <property type="match status" value="1"/>
</dbReference>
<protein>
    <submittedName>
        <fullName evidence="5">LacI family DNA-binding transcriptional regulator</fullName>
    </submittedName>
</protein>
<dbReference type="SMART" id="SM00354">
    <property type="entry name" value="HTH_LACI"/>
    <property type="match status" value="1"/>
</dbReference>
<dbReference type="PANTHER" id="PTHR30146:SF109">
    <property type="entry name" value="HTH-TYPE TRANSCRIPTIONAL REGULATOR GALS"/>
    <property type="match status" value="1"/>
</dbReference>
<dbReference type="Pfam" id="PF13377">
    <property type="entry name" value="Peripla_BP_3"/>
    <property type="match status" value="1"/>
</dbReference>
<keyword evidence="2 5" id="KW-0238">DNA-binding</keyword>
<evidence type="ECO:0000259" key="4">
    <source>
        <dbReference type="PROSITE" id="PS50932"/>
    </source>
</evidence>
<sequence>MAAGSTAGGRQPVMADVARLAGVSHQTVSRVLNDGPNVRAETKERVLEAIRELDYRPNSAARALVTRRSQTLGVVSFDTTLYGPASMLYGIEQAARSAGYFVSIASLRSLDGRSVQEAVDRLRDQAVEGVLVIAPQTSAVGALGQIRTVTPMVAVGAASANRVSAVAMDNEAGARAAVRFLLDLGHRTVHHVAGPTSWLDAQARREGWRATLTEAGRPVTRHVLGDWSARSGYEAGLHLAEDPEVTAVFCANDHMALGLLRAMHERGRQVPADVSVIGFDDIPESAYLAPPLTTVRQDFGELGRRGLELLVEQIDERAEEPEDAAGRGGIRRHVMVAPELILRQSTGTAVGRG</sequence>
<dbReference type="Proteomes" id="UP001592531">
    <property type="component" value="Unassembled WGS sequence"/>
</dbReference>
<dbReference type="Gene3D" id="1.10.260.40">
    <property type="entry name" value="lambda repressor-like DNA-binding domains"/>
    <property type="match status" value="1"/>
</dbReference>
<dbReference type="Gene3D" id="3.40.50.2300">
    <property type="match status" value="2"/>
</dbReference>
<dbReference type="InterPro" id="IPR028082">
    <property type="entry name" value="Peripla_BP_I"/>
</dbReference>
<keyword evidence="6" id="KW-1185">Reference proteome</keyword>
<dbReference type="GO" id="GO:0003677">
    <property type="term" value="F:DNA binding"/>
    <property type="evidence" value="ECO:0007669"/>
    <property type="project" value="UniProtKB-KW"/>
</dbReference>
<gene>
    <name evidence="5" type="ORF">ACEZDE_32440</name>
</gene>
<dbReference type="InterPro" id="IPR010982">
    <property type="entry name" value="Lambda_DNA-bd_dom_sf"/>
</dbReference>
<reference evidence="5 6" key="1">
    <citation type="submission" date="2024-09" db="EMBL/GenBank/DDBJ databases">
        <authorList>
            <person name="Lee S.D."/>
        </authorList>
    </citation>
    <scope>NUCLEOTIDE SEQUENCE [LARGE SCALE GENOMIC DNA]</scope>
    <source>
        <strain evidence="5 6">N8-3</strain>
    </source>
</reference>
<dbReference type="PROSITE" id="PS00356">
    <property type="entry name" value="HTH_LACI_1"/>
    <property type="match status" value="1"/>
</dbReference>